<dbReference type="PROSITE" id="PS01359">
    <property type="entry name" value="ZF_PHD_1"/>
    <property type="match status" value="1"/>
</dbReference>
<dbReference type="SMART" id="SM00249">
    <property type="entry name" value="PHD"/>
    <property type="match status" value="1"/>
</dbReference>
<evidence type="ECO:0000256" key="8">
    <source>
        <dbReference type="PIRSR" id="PIRSR628651-50"/>
    </source>
</evidence>
<evidence type="ECO:0000256" key="3">
    <source>
        <dbReference type="ARBA" id="ARBA00022723"/>
    </source>
</evidence>
<comment type="subunit">
    <text evidence="11">Component of an histone acetyltransferase complex. Interacts with H3K4me3 and to a lesser extent with H3K4me2.</text>
</comment>
<keyword evidence="7 11" id="KW-0539">Nucleus</keyword>
<dbReference type="OrthoDB" id="5411773at2759"/>
<dbReference type="InterPro" id="IPR024610">
    <property type="entry name" value="ING_N_histone-binding"/>
</dbReference>
<dbReference type="SMART" id="SM01408">
    <property type="entry name" value="ING"/>
    <property type="match status" value="1"/>
</dbReference>
<reference evidence="14" key="2">
    <citation type="submission" date="2021-10" db="EMBL/GenBank/DDBJ databases">
        <title>Phylogenomics reveals ancestral predisposition of the termite-cultivated fungus Termitomyces towards a domesticated lifestyle.</title>
        <authorList>
            <person name="Auxier B."/>
            <person name="Grum-Grzhimaylo A."/>
            <person name="Cardenas M.E."/>
            <person name="Lodge J.D."/>
            <person name="Laessoe T."/>
            <person name="Pedersen O."/>
            <person name="Smith M.E."/>
            <person name="Kuyper T.W."/>
            <person name="Franco-Molano E.A."/>
            <person name="Baroni T.J."/>
            <person name="Aanen D.K."/>
        </authorList>
    </citation>
    <scope>NUCLEOTIDE SEQUENCE</scope>
    <source>
        <strain evidence="14">AP01</strain>
        <tissue evidence="14">Mycelium</tissue>
    </source>
</reference>
<dbReference type="CDD" id="cd15505">
    <property type="entry name" value="PHD_ING"/>
    <property type="match status" value="1"/>
</dbReference>
<evidence type="ECO:0000259" key="13">
    <source>
        <dbReference type="PROSITE" id="PS50016"/>
    </source>
</evidence>
<dbReference type="EMBL" id="JABCKV010000090">
    <property type="protein sequence ID" value="KAG5643895.1"/>
    <property type="molecule type" value="Genomic_DNA"/>
</dbReference>
<keyword evidence="3 9" id="KW-0479">Metal-binding</keyword>
<dbReference type="PANTHER" id="PTHR10333:SF42">
    <property type="entry name" value="INHIBITOR OF GROWTH PROTEIN 5"/>
    <property type="match status" value="1"/>
</dbReference>
<evidence type="ECO:0000313" key="15">
    <source>
        <dbReference type="Proteomes" id="UP000775547"/>
    </source>
</evidence>
<feature type="binding site" evidence="9">
    <location>
        <position position="345"/>
    </location>
    <ligand>
        <name>Zn(2+)</name>
        <dbReference type="ChEBI" id="CHEBI:29105"/>
        <label>1</label>
    </ligand>
</feature>
<dbReference type="Gene3D" id="3.30.40.10">
    <property type="entry name" value="Zinc/RING finger domain, C3HC4 (zinc finger)"/>
    <property type="match status" value="1"/>
</dbReference>
<dbReference type="GO" id="GO:0008270">
    <property type="term" value="F:zinc ion binding"/>
    <property type="evidence" value="ECO:0007669"/>
    <property type="project" value="UniProtKB-KW"/>
</dbReference>
<keyword evidence="5 9" id="KW-0862">Zinc</keyword>
<dbReference type="Proteomes" id="UP000775547">
    <property type="component" value="Unassembled WGS sequence"/>
</dbReference>
<feature type="binding site" evidence="9">
    <location>
        <position position="364"/>
    </location>
    <ligand>
        <name>Zn(2+)</name>
        <dbReference type="ChEBI" id="CHEBI:29105"/>
        <label>2</label>
    </ligand>
</feature>
<comment type="domain">
    <text evidence="11">The PHD-type zinc finger mediates the binding to H3K4me3.</text>
</comment>
<sequence>MPSRKRKRADLSPGSDGRAQSPASPDLDAPQANEQNVWEAVREEHFEAIEQLPLTLHRQNTLIHELDQQVNAHNSTSLATILKYIQKRRAISRISGEAVGNPSTTPGQEVELQEEQPRFPQPITFPSTTALNAPAATRIQTNGLSAMPQPPTTTRQILPYIASLREEILRASEEKVNVAQAAHDSTGLSEVVRHVSMLKQAIKEQEASIALGARPGHLEPSNLFDLAVGRWVKPSRATLSPINSDDFEGDNRPREQVAVDVIALAEEIGRIHIPPRGGRKGRGKPKGQEDPRPQFPPLTITLPAQPVVTASGAAAAEETYCYCQQGSFGEMIACDNKKCPREWYHIGCVGLQDIAPEGLKTWYCPDCRPARSRGGPKRK</sequence>
<evidence type="ECO:0000256" key="12">
    <source>
        <dbReference type="SAM" id="MobiDB-lite"/>
    </source>
</evidence>
<evidence type="ECO:0000256" key="2">
    <source>
        <dbReference type="ARBA" id="ARBA00010210"/>
    </source>
</evidence>
<feature type="site" description="Histone H3K4me3 binding" evidence="8">
    <location>
        <position position="320"/>
    </location>
</feature>
<dbReference type="InterPro" id="IPR001965">
    <property type="entry name" value="Znf_PHD"/>
</dbReference>
<feature type="site" description="Histone H3K4me3 binding" evidence="8">
    <location>
        <position position="343"/>
    </location>
</feature>
<dbReference type="GO" id="GO:0005634">
    <property type="term" value="C:nucleus"/>
    <property type="evidence" value="ECO:0007669"/>
    <property type="project" value="UniProtKB-SubCell"/>
</dbReference>
<dbReference type="InterPro" id="IPR028651">
    <property type="entry name" value="ING_fam"/>
</dbReference>
<keyword evidence="6 11" id="KW-0156">Chromatin regulator</keyword>
<feature type="binding site" evidence="9">
    <location>
        <position position="339"/>
    </location>
    <ligand>
        <name>Zn(2+)</name>
        <dbReference type="ChEBI" id="CHEBI:29105"/>
        <label>2</label>
    </ligand>
</feature>
<proteinExistence type="inferred from homology"/>
<feature type="region of interest" description="Disordered" evidence="12">
    <location>
        <begin position="1"/>
        <end position="34"/>
    </location>
</feature>
<feature type="binding site" evidence="9">
    <location>
        <position position="367"/>
    </location>
    <ligand>
        <name>Zn(2+)</name>
        <dbReference type="ChEBI" id="CHEBI:29105"/>
        <label>2</label>
    </ligand>
</feature>
<dbReference type="PROSITE" id="PS50016">
    <property type="entry name" value="ZF_PHD_2"/>
    <property type="match status" value="1"/>
</dbReference>
<comment type="similarity">
    <text evidence="2 11">Belongs to the ING family.</text>
</comment>
<protein>
    <recommendedName>
        <fullName evidence="11">Chromatin modification-related protein</fullName>
    </recommendedName>
</protein>
<gene>
    <name evidence="14" type="ORF">DXG03_009466</name>
</gene>
<feature type="site" description="Histone H3K4me3 binding" evidence="8">
    <location>
        <position position="335"/>
    </location>
</feature>
<keyword evidence="4 10" id="KW-0863">Zinc-finger</keyword>
<accession>A0A9P7G6V8</accession>
<dbReference type="GO" id="GO:0006325">
    <property type="term" value="P:chromatin organization"/>
    <property type="evidence" value="ECO:0007669"/>
    <property type="project" value="UniProtKB-KW"/>
</dbReference>
<dbReference type="InterPro" id="IPR019786">
    <property type="entry name" value="Zinc_finger_PHD-type_CS"/>
</dbReference>
<keyword evidence="15" id="KW-1185">Reference proteome</keyword>
<evidence type="ECO:0000256" key="7">
    <source>
        <dbReference type="ARBA" id="ARBA00023242"/>
    </source>
</evidence>
<evidence type="ECO:0000256" key="9">
    <source>
        <dbReference type="PIRSR" id="PIRSR628651-51"/>
    </source>
</evidence>
<evidence type="ECO:0000313" key="14">
    <source>
        <dbReference type="EMBL" id="KAG5643895.1"/>
    </source>
</evidence>
<dbReference type="SUPFAM" id="SSF57903">
    <property type="entry name" value="FYVE/PHD zinc finger"/>
    <property type="match status" value="1"/>
</dbReference>
<reference evidence="14" key="1">
    <citation type="submission" date="2020-07" db="EMBL/GenBank/DDBJ databases">
        <authorList>
            <person name="Nieuwenhuis M."/>
            <person name="Van De Peppel L.J.J."/>
        </authorList>
    </citation>
    <scope>NUCLEOTIDE SEQUENCE</scope>
    <source>
        <strain evidence="14">AP01</strain>
        <tissue evidence="14">Mycelium</tissue>
    </source>
</reference>
<feature type="binding site" evidence="9">
    <location>
        <position position="348"/>
    </location>
    <ligand>
        <name>Zn(2+)</name>
        <dbReference type="ChEBI" id="CHEBI:29105"/>
        <label>1</label>
    </ligand>
</feature>
<dbReference type="InterPro" id="IPR011011">
    <property type="entry name" value="Znf_FYVE_PHD"/>
</dbReference>
<feature type="binding site" evidence="9">
    <location>
        <position position="323"/>
    </location>
    <ligand>
        <name>Zn(2+)</name>
        <dbReference type="ChEBI" id="CHEBI:29105"/>
        <label>1</label>
    </ligand>
</feature>
<organism evidence="14 15">
    <name type="scientific">Asterophora parasitica</name>
    <dbReference type="NCBI Taxonomy" id="117018"/>
    <lineage>
        <taxon>Eukaryota</taxon>
        <taxon>Fungi</taxon>
        <taxon>Dikarya</taxon>
        <taxon>Basidiomycota</taxon>
        <taxon>Agaricomycotina</taxon>
        <taxon>Agaricomycetes</taxon>
        <taxon>Agaricomycetidae</taxon>
        <taxon>Agaricales</taxon>
        <taxon>Tricholomatineae</taxon>
        <taxon>Lyophyllaceae</taxon>
        <taxon>Asterophora</taxon>
    </lineage>
</organism>
<feature type="domain" description="PHD-type" evidence="13">
    <location>
        <begin position="318"/>
        <end position="370"/>
    </location>
</feature>
<dbReference type="Pfam" id="PF12998">
    <property type="entry name" value="ING"/>
    <property type="match status" value="1"/>
</dbReference>
<dbReference type="GO" id="GO:0006355">
    <property type="term" value="P:regulation of DNA-templated transcription"/>
    <property type="evidence" value="ECO:0007669"/>
    <property type="project" value="TreeGrafter"/>
</dbReference>
<evidence type="ECO:0000256" key="10">
    <source>
        <dbReference type="PROSITE-ProRule" id="PRU00146"/>
    </source>
</evidence>
<dbReference type="Gene3D" id="6.10.140.1740">
    <property type="match status" value="1"/>
</dbReference>
<feature type="binding site" evidence="9">
    <location>
        <position position="334"/>
    </location>
    <ligand>
        <name>Zn(2+)</name>
        <dbReference type="ChEBI" id="CHEBI:29105"/>
        <label>2</label>
    </ligand>
</feature>
<comment type="function">
    <text evidence="11">Component of an histone acetyltransferase complex.</text>
</comment>
<feature type="site" description="Histone H3K4me3 binding" evidence="8">
    <location>
        <position position="331"/>
    </location>
</feature>
<comment type="subcellular location">
    <subcellularLocation>
        <location evidence="1 11">Nucleus</location>
    </subcellularLocation>
</comment>
<evidence type="ECO:0000256" key="5">
    <source>
        <dbReference type="ARBA" id="ARBA00022833"/>
    </source>
</evidence>
<dbReference type="GO" id="GO:0000785">
    <property type="term" value="C:chromatin"/>
    <property type="evidence" value="ECO:0007669"/>
    <property type="project" value="UniProtKB-ARBA"/>
</dbReference>
<dbReference type="PANTHER" id="PTHR10333">
    <property type="entry name" value="INHIBITOR OF GROWTH PROTEIN"/>
    <property type="match status" value="1"/>
</dbReference>
<evidence type="ECO:0000256" key="4">
    <source>
        <dbReference type="ARBA" id="ARBA00022771"/>
    </source>
</evidence>
<feature type="binding site" evidence="9">
    <location>
        <position position="321"/>
    </location>
    <ligand>
        <name>Zn(2+)</name>
        <dbReference type="ChEBI" id="CHEBI:29105"/>
        <label>1</label>
    </ligand>
</feature>
<feature type="region of interest" description="Disordered" evidence="12">
    <location>
        <begin position="272"/>
        <end position="297"/>
    </location>
</feature>
<evidence type="ECO:0000256" key="1">
    <source>
        <dbReference type="ARBA" id="ARBA00004123"/>
    </source>
</evidence>
<dbReference type="InterPro" id="IPR019787">
    <property type="entry name" value="Znf_PHD-finger"/>
</dbReference>
<dbReference type="InterPro" id="IPR013083">
    <property type="entry name" value="Znf_RING/FYVE/PHD"/>
</dbReference>
<evidence type="ECO:0000256" key="6">
    <source>
        <dbReference type="ARBA" id="ARBA00022853"/>
    </source>
</evidence>
<name>A0A9P7G6V8_9AGAR</name>
<comment type="caution">
    <text evidence="14">The sequence shown here is derived from an EMBL/GenBank/DDBJ whole genome shotgun (WGS) entry which is preliminary data.</text>
</comment>
<dbReference type="AlphaFoldDB" id="A0A9P7G6V8"/>
<evidence type="ECO:0000256" key="11">
    <source>
        <dbReference type="RuleBase" id="RU361213"/>
    </source>
</evidence>